<dbReference type="Proteomes" id="UP001595378">
    <property type="component" value="Unassembled WGS sequence"/>
</dbReference>
<keyword evidence="3" id="KW-1185">Reference proteome</keyword>
<evidence type="ECO:0000313" key="2">
    <source>
        <dbReference type="EMBL" id="MFC3102151.1"/>
    </source>
</evidence>
<comment type="caution">
    <text evidence="2">The sequence shown here is derived from an EMBL/GenBank/DDBJ whole genome shotgun (WGS) entry which is preliminary data.</text>
</comment>
<evidence type="ECO:0000256" key="1">
    <source>
        <dbReference type="SAM" id="SignalP"/>
    </source>
</evidence>
<proteinExistence type="predicted"/>
<evidence type="ECO:0000313" key="3">
    <source>
        <dbReference type="Proteomes" id="UP001595378"/>
    </source>
</evidence>
<name>A0ABV7EKZ4_9SPHN</name>
<evidence type="ECO:0008006" key="4">
    <source>
        <dbReference type="Google" id="ProtNLM"/>
    </source>
</evidence>
<accession>A0ABV7EKZ4</accession>
<feature type="chain" id="PRO_5046712591" description="Lipoprotein" evidence="1">
    <location>
        <begin position="24"/>
        <end position="158"/>
    </location>
</feature>
<reference evidence="3" key="1">
    <citation type="journal article" date="2019" name="Int. J. Syst. Evol. Microbiol.">
        <title>The Global Catalogue of Microorganisms (GCM) 10K type strain sequencing project: providing services to taxonomists for standard genome sequencing and annotation.</title>
        <authorList>
            <consortium name="The Broad Institute Genomics Platform"/>
            <consortium name="The Broad Institute Genome Sequencing Center for Infectious Disease"/>
            <person name="Wu L."/>
            <person name="Ma J."/>
        </authorList>
    </citation>
    <scope>NUCLEOTIDE SEQUENCE [LARGE SCALE GENOMIC DNA]</scope>
    <source>
        <strain evidence="3">KCTC 52606</strain>
    </source>
</reference>
<organism evidence="2 3">
    <name type="scientific">Alteraurantiacibacter lauratis</name>
    <dbReference type="NCBI Taxonomy" id="2054627"/>
    <lineage>
        <taxon>Bacteria</taxon>
        <taxon>Pseudomonadati</taxon>
        <taxon>Pseudomonadota</taxon>
        <taxon>Alphaproteobacteria</taxon>
        <taxon>Sphingomonadales</taxon>
        <taxon>Erythrobacteraceae</taxon>
        <taxon>Alteraurantiacibacter</taxon>
    </lineage>
</organism>
<feature type="signal peptide" evidence="1">
    <location>
        <begin position="1"/>
        <end position="23"/>
    </location>
</feature>
<gene>
    <name evidence="2" type="ORF">ACFODK_14770</name>
</gene>
<protein>
    <recommendedName>
        <fullName evidence="4">Lipoprotein</fullName>
    </recommendedName>
</protein>
<keyword evidence="1" id="KW-0732">Signal</keyword>
<sequence length="158" mass="17007">MRMQLLLVALAACPLAACTSGEAAEAQQQQDAAVVEALPLPPGFYISDGESCGSASNATLILLHKSGINSSREPCEFSRIEQVAPSAFQVTQSCSDNGEAWGRETTIYEVVSQVKVTGEQSFRLTYDSDSEPVDWQYCPQSSLPDPWRDTDISDLIGG</sequence>
<dbReference type="RefSeq" id="WP_336918229.1">
    <property type="nucleotide sequence ID" value="NZ_JBANRN010000004.1"/>
</dbReference>
<dbReference type="EMBL" id="JBHRSU010000037">
    <property type="protein sequence ID" value="MFC3102151.1"/>
    <property type="molecule type" value="Genomic_DNA"/>
</dbReference>